<protein>
    <submittedName>
        <fullName evidence="6">Inosine-guanosine kinase /cytidine kinase</fullName>
    </submittedName>
</protein>
<reference evidence="6 7" key="1">
    <citation type="submission" date="2018-07" db="EMBL/GenBank/DDBJ databases">
        <title>Genomic Encyclopedia of Type Strains, Phase IV (KMG-IV): sequencing the most valuable type-strain genomes for metagenomic binning, comparative biology and taxonomic classification.</title>
        <authorList>
            <person name="Goeker M."/>
        </authorList>
    </citation>
    <scope>NUCLEOTIDE SEQUENCE [LARGE SCALE GENOMIC DNA]</scope>
    <source>
        <strain evidence="6 7">DSM 7466</strain>
    </source>
</reference>
<dbReference type="InterPro" id="IPR011611">
    <property type="entry name" value="PfkB_dom"/>
</dbReference>
<dbReference type="PROSITE" id="PS00583">
    <property type="entry name" value="PFKB_KINASES_1"/>
    <property type="match status" value="1"/>
</dbReference>
<evidence type="ECO:0000256" key="2">
    <source>
        <dbReference type="ARBA" id="ARBA00022679"/>
    </source>
</evidence>
<name>A0A371NBI3_9EURY</name>
<dbReference type="InterPro" id="IPR029056">
    <property type="entry name" value="Ribokinase-like"/>
</dbReference>
<sequence>MSEDRDLLAVGHTAFDYIIHLDEFPEPNTSTAIKRMRNLHGGAAANVALVGSRLGLRTSLVSAVGGDFEGSEYRELLESSGIDIESMILVADESTPTAFVMTDSDHNQISYFYWGAARYFKDAETPEDAIKSARAVHLATGDPSFNCRCGEFARSLGKIISFDPGQDLHMYSRSQLERAVGVCDILFGNHHEIDRICSKLSVDIHGLREMGPGVVVKTYGKEGSIIYSDDVIKIDAIPREAVDPTGAGDSYRAGFMRAYLRGADLKTCGRFASAVASFIVEDEGTQTNIPDTGKAVKRFTAQWGYEPPI</sequence>
<gene>
    <name evidence="6" type="ORF">C7452_1359</name>
</gene>
<proteinExistence type="inferred from homology"/>
<evidence type="ECO:0000256" key="1">
    <source>
        <dbReference type="ARBA" id="ARBA00010688"/>
    </source>
</evidence>
<evidence type="ECO:0000313" key="7">
    <source>
        <dbReference type="Proteomes" id="UP000256864"/>
    </source>
</evidence>
<dbReference type="SUPFAM" id="SSF53613">
    <property type="entry name" value="Ribokinase-like"/>
    <property type="match status" value="1"/>
</dbReference>
<dbReference type="PROSITE" id="PS00584">
    <property type="entry name" value="PFKB_KINASES_2"/>
    <property type="match status" value="1"/>
</dbReference>
<keyword evidence="7" id="KW-1185">Reference proteome</keyword>
<dbReference type="Proteomes" id="UP000256864">
    <property type="component" value="Unassembled WGS sequence"/>
</dbReference>
<dbReference type="PANTHER" id="PTHR10584">
    <property type="entry name" value="SUGAR KINASE"/>
    <property type="match status" value="1"/>
</dbReference>
<dbReference type="GeneID" id="24854650"/>
<comment type="similarity">
    <text evidence="1 4">Belongs to the carbohydrate kinase PfkB family.</text>
</comment>
<keyword evidence="2 4" id="KW-0808">Transferase</keyword>
<dbReference type="RefSeq" id="WP_048176060.1">
    <property type="nucleotide sequence ID" value="NZ_QREL01000002.1"/>
</dbReference>
<dbReference type="GO" id="GO:0006796">
    <property type="term" value="P:phosphate-containing compound metabolic process"/>
    <property type="evidence" value="ECO:0007669"/>
    <property type="project" value="UniProtKB-ARBA"/>
</dbReference>
<evidence type="ECO:0000313" key="6">
    <source>
        <dbReference type="EMBL" id="REE26395.1"/>
    </source>
</evidence>
<dbReference type="AlphaFoldDB" id="A0A371NBI3"/>
<dbReference type="InterPro" id="IPR002139">
    <property type="entry name" value="Ribo/fructo_kinase"/>
</dbReference>
<evidence type="ECO:0000256" key="3">
    <source>
        <dbReference type="ARBA" id="ARBA00022777"/>
    </source>
</evidence>
<dbReference type="EMBL" id="QREL01000002">
    <property type="protein sequence ID" value="REE26395.1"/>
    <property type="molecule type" value="Genomic_DNA"/>
</dbReference>
<feature type="domain" description="Carbohydrate kinase PfkB" evidence="5">
    <location>
        <begin position="6"/>
        <end position="291"/>
    </location>
</feature>
<organism evidence="6 7">
    <name type="scientific">Methanothermobacter defluvii</name>
    <dbReference type="NCBI Taxonomy" id="49339"/>
    <lineage>
        <taxon>Archaea</taxon>
        <taxon>Methanobacteriati</taxon>
        <taxon>Methanobacteriota</taxon>
        <taxon>Methanomada group</taxon>
        <taxon>Methanobacteria</taxon>
        <taxon>Methanobacteriales</taxon>
        <taxon>Methanobacteriaceae</taxon>
        <taxon>Methanothermobacter</taxon>
    </lineage>
</organism>
<dbReference type="PRINTS" id="PR00990">
    <property type="entry name" value="RIBOKINASE"/>
</dbReference>
<comment type="caution">
    <text evidence="6">The sequence shown here is derived from an EMBL/GenBank/DDBJ whole genome shotgun (WGS) entry which is preliminary data.</text>
</comment>
<dbReference type="InterPro" id="IPR002173">
    <property type="entry name" value="Carboh/pur_kinase_PfkB_CS"/>
</dbReference>
<evidence type="ECO:0000259" key="5">
    <source>
        <dbReference type="Pfam" id="PF00294"/>
    </source>
</evidence>
<dbReference type="GO" id="GO:0016301">
    <property type="term" value="F:kinase activity"/>
    <property type="evidence" value="ECO:0007669"/>
    <property type="project" value="UniProtKB-KW"/>
</dbReference>
<dbReference type="CDD" id="cd01942">
    <property type="entry name" value="ribokinase_group_A"/>
    <property type="match status" value="1"/>
</dbReference>
<keyword evidence="3 4" id="KW-0418">Kinase</keyword>
<dbReference type="Pfam" id="PF00294">
    <property type="entry name" value="PfkB"/>
    <property type="match status" value="1"/>
</dbReference>
<evidence type="ECO:0000256" key="4">
    <source>
        <dbReference type="RuleBase" id="RU003704"/>
    </source>
</evidence>
<dbReference type="Gene3D" id="3.40.1190.20">
    <property type="match status" value="1"/>
</dbReference>
<dbReference type="PANTHER" id="PTHR10584:SF166">
    <property type="entry name" value="RIBOKINASE"/>
    <property type="match status" value="1"/>
</dbReference>
<accession>A0A371NBI3</accession>